<protein>
    <submittedName>
        <fullName evidence="3">Uncharacterized protein</fullName>
    </submittedName>
</protein>
<proteinExistence type="predicted"/>
<keyword evidence="1" id="KW-1133">Transmembrane helix</keyword>
<accession>A0A1I7I5B2</accession>
<evidence type="ECO:0000256" key="2">
    <source>
        <dbReference type="SAM" id="SignalP"/>
    </source>
</evidence>
<feature type="signal peptide" evidence="2">
    <location>
        <begin position="1"/>
        <end position="28"/>
    </location>
</feature>
<keyword evidence="1" id="KW-0812">Transmembrane</keyword>
<gene>
    <name evidence="3" type="ORF">SAMN05216339_10749</name>
</gene>
<evidence type="ECO:0000313" key="3">
    <source>
        <dbReference type="EMBL" id="SFU68102.1"/>
    </source>
</evidence>
<evidence type="ECO:0000313" key="4">
    <source>
        <dbReference type="Proteomes" id="UP000183926"/>
    </source>
</evidence>
<reference evidence="3 4" key="1">
    <citation type="submission" date="2016-10" db="EMBL/GenBank/DDBJ databases">
        <authorList>
            <person name="de Groot N.N."/>
        </authorList>
    </citation>
    <scope>NUCLEOTIDE SEQUENCE [LARGE SCALE GENOMIC DNA]</scope>
    <source>
        <strain evidence="3 4">Nm24</strain>
    </source>
</reference>
<sequence length="203" mass="21727">MKKVFRNRYVAGLCLAISMSLASLPASAQLMLAHEGHHDDSGCQIENGDFPVAISIYEVPEGNIPPMHSYCSHVPNAGKINMTIELSDAKTREVPIAVRMLMEGHEGSEHGAHEVLYMPAEKYSSGIIVIATNLEQVGQYKVQLETDDGAGNVKTAVNIPLHIGEGGGHDHGSNFGMIELILLAGVGIAGAFIFLRKKDPAKA</sequence>
<dbReference type="OrthoDB" id="8550263at2"/>
<evidence type="ECO:0000256" key="1">
    <source>
        <dbReference type="SAM" id="Phobius"/>
    </source>
</evidence>
<dbReference type="EMBL" id="FPBL01000007">
    <property type="protein sequence ID" value="SFU68102.1"/>
    <property type="molecule type" value="Genomic_DNA"/>
</dbReference>
<organism evidence="3 4">
    <name type="scientific">Nitrosomonas eutropha</name>
    <dbReference type="NCBI Taxonomy" id="916"/>
    <lineage>
        <taxon>Bacteria</taxon>
        <taxon>Pseudomonadati</taxon>
        <taxon>Pseudomonadota</taxon>
        <taxon>Betaproteobacteria</taxon>
        <taxon>Nitrosomonadales</taxon>
        <taxon>Nitrosomonadaceae</taxon>
        <taxon>Nitrosomonas</taxon>
    </lineage>
</organism>
<feature type="transmembrane region" description="Helical" evidence="1">
    <location>
        <begin position="175"/>
        <end position="195"/>
    </location>
</feature>
<dbReference type="AlphaFoldDB" id="A0A1I7I5B2"/>
<dbReference type="Proteomes" id="UP000183926">
    <property type="component" value="Unassembled WGS sequence"/>
</dbReference>
<keyword evidence="2" id="KW-0732">Signal</keyword>
<feature type="chain" id="PRO_5010169636" evidence="2">
    <location>
        <begin position="29"/>
        <end position="203"/>
    </location>
</feature>
<name>A0A1I7I5B2_9PROT</name>
<keyword evidence="1" id="KW-0472">Membrane</keyword>